<dbReference type="InterPro" id="IPR012318">
    <property type="entry name" value="HTH_CRP"/>
</dbReference>
<dbReference type="InterPro" id="IPR050397">
    <property type="entry name" value="Env_Response_Regulators"/>
</dbReference>
<evidence type="ECO:0000259" key="6">
    <source>
        <dbReference type="PROSITE" id="PS51063"/>
    </source>
</evidence>
<evidence type="ECO:0000256" key="3">
    <source>
        <dbReference type="ARBA" id="ARBA00023159"/>
    </source>
</evidence>
<feature type="domain" description="HTH crp-type" evidence="6">
    <location>
        <begin position="149"/>
        <end position="223"/>
    </location>
</feature>
<dbReference type="PROSITE" id="PS50042">
    <property type="entry name" value="CNMP_BINDING_3"/>
    <property type="match status" value="1"/>
</dbReference>
<keyword evidence="3" id="KW-0010">Activator</keyword>
<dbReference type="GO" id="GO:0003700">
    <property type="term" value="F:DNA-binding transcription factor activity"/>
    <property type="evidence" value="ECO:0007669"/>
    <property type="project" value="InterPro"/>
</dbReference>
<dbReference type="PROSITE" id="PS00042">
    <property type="entry name" value="HTH_CRP_1"/>
    <property type="match status" value="1"/>
</dbReference>
<dbReference type="SMART" id="SM00419">
    <property type="entry name" value="HTH_CRP"/>
    <property type="match status" value="1"/>
</dbReference>
<evidence type="ECO:0000313" key="8">
    <source>
        <dbReference type="Proteomes" id="UP001139011"/>
    </source>
</evidence>
<sequence>MKTRDIPSDYNSVQNTEIFSEQTLRLLDELMMECKIKKGTMLFMDNEAAGKLYFVREGIIKGTKMTEDGKELVLSMFQNGDLIGELNALGDEKHNFSAVASTDSVVGVIQQADLEEMMRKHGEVAIEFVRWTGLMHQITRSKLRDLMLYGKNGALCSTLIRLSNSYGKMGKDGIVLTLQLTNAELAELIGTSRETVNRMLGVLKKDKVIDHDENGNLVITDLDYLKNECNCEECPLQVCRI</sequence>
<protein>
    <submittedName>
        <fullName evidence="7">Crp/Fnr family transcriptional regulator</fullName>
    </submittedName>
</protein>
<evidence type="ECO:0000259" key="5">
    <source>
        <dbReference type="PROSITE" id="PS50042"/>
    </source>
</evidence>
<organism evidence="7 8">
    <name type="scientific">Fictibacillus marinisediminis</name>
    <dbReference type="NCBI Taxonomy" id="2878389"/>
    <lineage>
        <taxon>Bacteria</taxon>
        <taxon>Bacillati</taxon>
        <taxon>Bacillota</taxon>
        <taxon>Bacilli</taxon>
        <taxon>Bacillales</taxon>
        <taxon>Fictibacillaceae</taxon>
        <taxon>Fictibacillus</taxon>
    </lineage>
</organism>
<keyword evidence="8" id="KW-1185">Reference proteome</keyword>
<evidence type="ECO:0000256" key="2">
    <source>
        <dbReference type="ARBA" id="ARBA00023125"/>
    </source>
</evidence>
<dbReference type="PANTHER" id="PTHR24567:SF74">
    <property type="entry name" value="HTH-TYPE TRANSCRIPTIONAL REGULATOR ARCR"/>
    <property type="match status" value="1"/>
</dbReference>
<dbReference type="CDD" id="cd00092">
    <property type="entry name" value="HTH_CRP"/>
    <property type="match status" value="1"/>
</dbReference>
<dbReference type="InterPro" id="IPR036390">
    <property type="entry name" value="WH_DNA-bd_sf"/>
</dbReference>
<dbReference type="EMBL" id="JAIWJX010000002">
    <property type="protein sequence ID" value="MCK6256337.1"/>
    <property type="molecule type" value="Genomic_DNA"/>
</dbReference>
<keyword evidence="1" id="KW-0805">Transcription regulation</keyword>
<proteinExistence type="predicted"/>
<keyword evidence="4" id="KW-0804">Transcription</keyword>
<dbReference type="CDD" id="cd00038">
    <property type="entry name" value="CAP_ED"/>
    <property type="match status" value="1"/>
</dbReference>
<dbReference type="InterPro" id="IPR018490">
    <property type="entry name" value="cNMP-bd_dom_sf"/>
</dbReference>
<name>A0A9X1X8V8_9BACL</name>
<evidence type="ECO:0000256" key="4">
    <source>
        <dbReference type="ARBA" id="ARBA00023163"/>
    </source>
</evidence>
<dbReference type="SUPFAM" id="SSF51206">
    <property type="entry name" value="cAMP-binding domain-like"/>
    <property type="match status" value="1"/>
</dbReference>
<dbReference type="InterPro" id="IPR000595">
    <property type="entry name" value="cNMP-bd_dom"/>
</dbReference>
<dbReference type="PANTHER" id="PTHR24567">
    <property type="entry name" value="CRP FAMILY TRANSCRIPTIONAL REGULATORY PROTEIN"/>
    <property type="match status" value="1"/>
</dbReference>
<dbReference type="RefSeq" id="WP_248252028.1">
    <property type="nucleotide sequence ID" value="NZ_JAIWJX010000002.1"/>
</dbReference>
<dbReference type="InterPro" id="IPR036388">
    <property type="entry name" value="WH-like_DNA-bd_sf"/>
</dbReference>
<dbReference type="SMART" id="SM00100">
    <property type="entry name" value="cNMP"/>
    <property type="match status" value="1"/>
</dbReference>
<gene>
    <name evidence="7" type="ORF">LCY76_06980</name>
</gene>
<dbReference type="Gene3D" id="1.10.10.10">
    <property type="entry name" value="Winged helix-like DNA-binding domain superfamily/Winged helix DNA-binding domain"/>
    <property type="match status" value="1"/>
</dbReference>
<reference evidence="7" key="1">
    <citation type="submission" date="2021-09" db="EMBL/GenBank/DDBJ databases">
        <title>Genome analysis of Fictibacillus sp. KIGAM418 isolated from marine sediment.</title>
        <authorList>
            <person name="Seo M.-J."/>
            <person name="Cho E.-S."/>
            <person name="Hwang C.Y."/>
        </authorList>
    </citation>
    <scope>NUCLEOTIDE SEQUENCE</scope>
    <source>
        <strain evidence="7">KIGAM418</strain>
    </source>
</reference>
<dbReference type="AlphaFoldDB" id="A0A9X1X8V8"/>
<comment type="caution">
    <text evidence="7">The sequence shown here is derived from an EMBL/GenBank/DDBJ whole genome shotgun (WGS) entry which is preliminary data.</text>
</comment>
<keyword evidence="2" id="KW-0238">DNA-binding</keyword>
<evidence type="ECO:0000256" key="1">
    <source>
        <dbReference type="ARBA" id="ARBA00023015"/>
    </source>
</evidence>
<feature type="domain" description="Cyclic nucleotide-binding" evidence="5">
    <location>
        <begin position="21"/>
        <end position="124"/>
    </location>
</feature>
<evidence type="ECO:0000313" key="7">
    <source>
        <dbReference type="EMBL" id="MCK6256337.1"/>
    </source>
</evidence>
<dbReference type="PROSITE" id="PS51063">
    <property type="entry name" value="HTH_CRP_2"/>
    <property type="match status" value="1"/>
</dbReference>
<dbReference type="Pfam" id="PF13545">
    <property type="entry name" value="HTH_Crp_2"/>
    <property type="match status" value="1"/>
</dbReference>
<dbReference type="Pfam" id="PF00027">
    <property type="entry name" value="cNMP_binding"/>
    <property type="match status" value="1"/>
</dbReference>
<dbReference type="Gene3D" id="2.60.120.10">
    <property type="entry name" value="Jelly Rolls"/>
    <property type="match status" value="1"/>
</dbReference>
<dbReference type="InterPro" id="IPR018335">
    <property type="entry name" value="Tscrpt_reg_HTH_Crp-type_CS"/>
</dbReference>
<dbReference type="PRINTS" id="PR00034">
    <property type="entry name" value="HTHCRP"/>
</dbReference>
<dbReference type="InterPro" id="IPR014710">
    <property type="entry name" value="RmlC-like_jellyroll"/>
</dbReference>
<accession>A0A9X1X8V8</accession>
<dbReference type="GO" id="GO:0005829">
    <property type="term" value="C:cytosol"/>
    <property type="evidence" value="ECO:0007669"/>
    <property type="project" value="TreeGrafter"/>
</dbReference>
<dbReference type="GO" id="GO:0003677">
    <property type="term" value="F:DNA binding"/>
    <property type="evidence" value="ECO:0007669"/>
    <property type="project" value="UniProtKB-KW"/>
</dbReference>
<dbReference type="Proteomes" id="UP001139011">
    <property type="component" value="Unassembled WGS sequence"/>
</dbReference>
<dbReference type="SUPFAM" id="SSF46785">
    <property type="entry name" value="Winged helix' DNA-binding domain"/>
    <property type="match status" value="1"/>
</dbReference>